<proteinExistence type="predicted"/>
<protein>
    <submittedName>
        <fullName evidence="2">Uncharacterized protein</fullName>
    </submittedName>
</protein>
<dbReference type="AlphaFoldDB" id="A0A0C2Y0N5"/>
<dbReference type="HOGENOM" id="CLU_538675_0_0_1"/>
<organism evidence="2 3">
    <name type="scientific">Hebeloma cylindrosporum</name>
    <dbReference type="NCBI Taxonomy" id="76867"/>
    <lineage>
        <taxon>Eukaryota</taxon>
        <taxon>Fungi</taxon>
        <taxon>Dikarya</taxon>
        <taxon>Basidiomycota</taxon>
        <taxon>Agaricomycotina</taxon>
        <taxon>Agaricomycetes</taxon>
        <taxon>Agaricomycetidae</taxon>
        <taxon>Agaricales</taxon>
        <taxon>Agaricineae</taxon>
        <taxon>Hymenogastraceae</taxon>
        <taxon>Hebeloma</taxon>
    </lineage>
</organism>
<evidence type="ECO:0000313" key="3">
    <source>
        <dbReference type="Proteomes" id="UP000053424"/>
    </source>
</evidence>
<feature type="region of interest" description="Disordered" evidence="1">
    <location>
        <begin position="223"/>
        <end position="310"/>
    </location>
</feature>
<reference evidence="3" key="2">
    <citation type="submission" date="2015-01" db="EMBL/GenBank/DDBJ databases">
        <title>Evolutionary Origins and Diversification of the Mycorrhizal Mutualists.</title>
        <authorList>
            <consortium name="DOE Joint Genome Institute"/>
            <consortium name="Mycorrhizal Genomics Consortium"/>
            <person name="Kohler A."/>
            <person name="Kuo A."/>
            <person name="Nagy L.G."/>
            <person name="Floudas D."/>
            <person name="Copeland A."/>
            <person name="Barry K.W."/>
            <person name="Cichocki N."/>
            <person name="Veneault-Fourrey C."/>
            <person name="LaButti K."/>
            <person name="Lindquist E.A."/>
            <person name="Lipzen A."/>
            <person name="Lundell T."/>
            <person name="Morin E."/>
            <person name="Murat C."/>
            <person name="Riley R."/>
            <person name="Ohm R."/>
            <person name="Sun H."/>
            <person name="Tunlid A."/>
            <person name="Henrissat B."/>
            <person name="Grigoriev I.V."/>
            <person name="Hibbett D.S."/>
            <person name="Martin F."/>
        </authorList>
    </citation>
    <scope>NUCLEOTIDE SEQUENCE [LARGE SCALE GENOMIC DNA]</scope>
    <source>
        <strain evidence="3">h7</strain>
    </source>
</reference>
<evidence type="ECO:0000313" key="2">
    <source>
        <dbReference type="EMBL" id="KIM43433.1"/>
    </source>
</evidence>
<keyword evidence="3" id="KW-1185">Reference proteome</keyword>
<gene>
    <name evidence="2" type="ORF">M413DRAFT_25800</name>
</gene>
<sequence length="506" mass="54847">MVMHVRAPRSPFVSLGISRAPRSLGRCTILQARPVPPTPHSYYDQVQPTETALSGKGSLKDALTTFAMERVSIRVLYNKYELLGGSKKALLATLQFFEDLEVACSRRLQQAPAAVDDDAAPVPTGSLTIPLALERGPEKGAQFLHSNGEAGEAFLFNSRPVFRVLAQGAKKIVEPVICITFFGAAVILTGLRLSDLVTVHCRDKGEGGAEKIAVEGAKVEGGGIDDEDAWITDDGSFGSENDIEDKGQAEQKNQVTGKGERKERPDDHDVSEKENSAAAVDVDEKVNAPGMTRIEKEGIANGRARSEGLRKKDIGPATEEAEANEQQLDSSNFDVERALAQLRAGDIGAANAEPLTPTWLVYAREQARAGLLGQDDFDDLTHARPPPSNLLPHFKALARAAQISARRKATTKMPNAKPGTPQKRRGRARKVPNKPLARSLRSPRASPLIVNKARFDLTPRRPQAHTRGSSNTPPSAPSARTARHRRKSGHASTFSQYYLQSIENST</sequence>
<feature type="compositionally biased region" description="Basic and acidic residues" evidence="1">
    <location>
        <begin position="293"/>
        <end position="310"/>
    </location>
</feature>
<feature type="compositionally biased region" description="Polar residues" evidence="1">
    <location>
        <begin position="490"/>
        <end position="506"/>
    </location>
</feature>
<feature type="compositionally biased region" description="Basic residues" evidence="1">
    <location>
        <begin position="422"/>
        <end position="432"/>
    </location>
</feature>
<name>A0A0C2Y0N5_HEBCY</name>
<evidence type="ECO:0000256" key="1">
    <source>
        <dbReference type="SAM" id="MobiDB-lite"/>
    </source>
</evidence>
<dbReference type="EMBL" id="KN831775">
    <property type="protein sequence ID" value="KIM43433.1"/>
    <property type="molecule type" value="Genomic_DNA"/>
</dbReference>
<feature type="region of interest" description="Disordered" evidence="1">
    <location>
        <begin position="402"/>
        <end position="506"/>
    </location>
</feature>
<accession>A0A0C2Y0N5</accession>
<reference evidence="2 3" key="1">
    <citation type="submission" date="2014-04" db="EMBL/GenBank/DDBJ databases">
        <authorList>
            <consortium name="DOE Joint Genome Institute"/>
            <person name="Kuo A."/>
            <person name="Gay G."/>
            <person name="Dore J."/>
            <person name="Kohler A."/>
            <person name="Nagy L.G."/>
            <person name="Floudas D."/>
            <person name="Copeland A."/>
            <person name="Barry K.W."/>
            <person name="Cichocki N."/>
            <person name="Veneault-Fourrey C."/>
            <person name="LaButti K."/>
            <person name="Lindquist E.A."/>
            <person name="Lipzen A."/>
            <person name="Lundell T."/>
            <person name="Morin E."/>
            <person name="Murat C."/>
            <person name="Sun H."/>
            <person name="Tunlid A."/>
            <person name="Henrissat B."/>
            <person name="Grigoriev I.V."/>
            <person name="Hibbett D.S."/>
            <person name="Martin F."/>
            <person name="Nordberg H.P."/>
            <person name="Cantor M.N."/>
            <person name="Hua S.X."/>
        </authorList>
    </citation>
    <scope>NUCLEOTIDE SEQUENCE [LARGE SCALE GENOMIC DNA]</scope>
    <source>
        <strain evidence="3">h7</strain>
    </source>
</reference>
<feature type="compositionally biased region" description="Basic and acidic residues" evidence="1">
    <location>
        <begin position="258"/>
        <end position="275"/>
    </location>
</feature>
<dbReference type="Proteomes" id="UP000053424">
    <property type="component" value="Unassembled WGS sequence"/>
</dbReference>